<organism evidence="3">
    <name type="scientific">viral metagenome</name>
    <dbReference type="NCBI Taxonomy" id="1070528"/>
    <lineage>
        <taxon>unclassified sequences</taxon>
        <taxon>metagenomes</taxon>
        <taxon>organismal metagenomes</taxon>
    </lineage>
</organism>
<sequence>MSDTKLTSANGYDVSRMLFSDPQVGTIPDSKPSISYKRINISTRNSDGTVGELIFPTERLFSFGVCENLNPDTGKVNGYVMPLCLWNKDGASKEEKAWTDTFNNVVEACKDHLIKIREEIEQYELERNDLKKFNPLYYKRDKNNKGKILTDAGPTLYAKLITSKKQDKIVTTFFGSNNEELNAMDLVGKYCYTRAAIKIESIFIGNKLSMQVKLYECEVQPVQSGMRRLLDRPQSNPIVQTIDTGKSAMNDDEDIGSLNGSDEETQKSVATPQPRAPSPPKVVKKVIKRVVRKSGDDE</sequence>
<keyword evidence="1" id="KW-0175">Coiled coil</keyword>
<accession>A0A6C0D140</accession>
<evidence type="ECO:0000313" key="3">
    <source>
        <dbReference type="EMBL" id="QHT09814.1"/>
    </source>
</evidence>
<proteinExistence type="predicted"/>
<protein>
    <submittedName>
        <fullName evidence="3">Uncharacterized protein</fullName>
    </submittedName>
</protein>
<evidence type="ECO:0000256" key="1">
    <source>
        <dbReference type="SAM" id="Coils"/>
    </source>
</evidence>
<dbReference type="EMBL" id="MN739515">
    <property type="protein sequence ID" value="QHT09814.1"/>
    <property type="molecule type" value="Genomic_DNA"/>
</dbReference>
<name>A0A6C0D140_9ZZZZ</name>
<feature type="region of interest" description="Disordered" evidence="2">
    <location>
        <begin position="245"/>
        <end position="286"/>
    </location>
</feature>
<dbReference type="InterPro" id="IPR024416">
    <property type="entry name" value="DUF2738"/>
</dbReference>
<dbReference type="Pfam" id="PF10927">
    <property type="entry name" value="DUF2738"/>
    <property type="match status" value="1"/>
</dbReference>
<reference evidence="3" key="1">
    <citation type="journal article" date="2020" name="Nature">
        <title>Giant virus diversity and host interactions through global metagenomics.</title>
        <authorList>
            <person name="Schulz F."/>
            <person name="Roux S."/>
            <person name="Paez-Espino D."/>
            <person name="Jungbluth S."/>
            <person name="Walsh D.A."/>
            <person name="Denef V.J."/>
            <person name="McMahon K.D."/>
            <person name="Konstantinidis K.T."/>
            <person name="Eloe-Fadrosh E.A."/>
            <person name="Kyrpides N.C."/>
            <person name="Woyke T."/>
        </authorList>
    </citation>
    <scope>NUCLEOTIDE SEQUENCE</scope>
    <source>
        <strain evidence="3">GVMAG-M-3300023174-102</strain>
    </source>
</reference>
<dbReference type="AlphaFoldDB" id="A0A6C0D140"/>
<feature type="coiled-coil region" evidence="1">
    <location>
        <begin position="106"/>
        <end position="133"/>
    </location>
</feature>
<evidence type="ECO:0000256" key="2">
    <source>
        <dbReference type="SAM" id="MobiDB-lite"/>
    </source>
</evidence>